<proteinExistence type="predicted"/>
<evidence type="ECO:0000313" key="3">
    <source>
        <dbReference type="Proteomes" id="UP000609726"/>
    </source>
</evidence>
<keyword evidence="3" id="KW-1185">Reference proteome</keyword>
<comment type="caution">
    <text evidence="2">The sequence shown here is derived from an EMBL/GenBank/DDBJ whole genome shotgun (WGS) entry which is preliminary data.</text>
</comment>
<protein>
    <submittedName>
        <fullName evidence="2">Uncharacterized protein</fullName>
    </submittedName>
</protein>
<keyword evidence="1" id="KW-0732">Signal</keyword>
<feature type="signal peptide" evidence="1">
    <location>
        <begin position="1"/>
        <end position="19"/>
    </location>
</feature>
<dbReference type="EMBL" id="WHJH01000023">
    <property type="protein sequence ID" value="NHZ91031.1"/>
    <property type="molecule type" value="Genomic_DNA"/>
</dbReference>
<sequence length="273" mass="30150">MKGAKVSLAILLVISSVYARSEEPPARSELCKSTRIALLKQADKPLILPDKKLSKKEYNVVTTERACVQSYGIGYPGGVAGLMKATATEFKADLVLLTGLVNTAKNKTLSRAQLQAVVEELTPQKNSDNQTLNASNRDTMRTKQIQDGMNREQMLLWGHHLYLRKLYEEGSDQKLIDEVLALQGQFNMAVASRTWDEAESHTYFSVQSLKNMITIYAFKAQARLAKGNGQAGKALLANYMKARKAFIPMFGVTGGDPTGEIRAPYCAMKLRKG</sequence>
<name>A0ABX0NWE3_9BURK</name>
<accession>A0ABX0NWE3</accession>
<dbReference type="RefSeq" id="WP_166878389.1">
    <property type="nucleotide sequence ID" value="NZ_WHJH01000023.1"/>
</dbReference>
<evidence type="ECO:0000313" key="2">
    <source>
        <dbReference type="EMBL" id="NHZ91031.1"/>
    </source>
</evidence>
<dbReference type="Proteomes" id="UP000609726">
    <property type="component" value="Unassembled WGS sequence"/>
</dbReference>
<organism evidence="2 3">
    <name type="scientific">Massilia mucilaginosa</name>
    <dbReference type="NCBI Taxonomy" id="2609282"/>
    <lineage>
        <taxon>Bacteria</taxon>
        <taxon>Pseudomonadati</taxon>
        <taxon>Pseudomonadota</taxon>
        <taxon>Betaproteobacteria</taxon>
        <taxon>Burkholderiales</taxon>
        <taxon>Oxalobacteraceae</taxon>
        <taxon>Telluria group</taxon>
        <taxon>Massilia</taxon>
    </lineage>
</organism>
<reference evidence="2 3" key="1">
    <citation type="submission" date="2019-10" db="EMBL/GenBank/DDBJ databases">
        <title>Taxonomy of Antarctic Massilia spp.: description of Massilia rubra sp. nov., Massilia aquatica sp. nov., Massilia mucilaginosa sp. nov., Massilia frigida sp. nov. isolated from streams, lakes and regoliths.</title>
        <authorList>
            <person name="Holochova P."/>
            <person name="Sedlacek I."/>
            <person name="Kralova S."/>
            <person name="Maslanova I."/>
            <person name="Busse H.-J."/>
            <person name="Stankova E."/>
            <person name="Vrbovska V."/>
            <person name="Kovarovic V."/>
            <person name="Bartak M."/>
            <person name="Svec P."/>
            <person name="Pantucek R."/>
        </authorList>
    </citation>
    <scope>NUCLEOTIDE SEQUENCE [LARGE SCALE GENOMIC DNA]</scope>
    <source>
        <strain evidence="2 3">CCM 8733</strain>
    </source>
</reference>
<feature type="chain" id="PRO_5047386182" evidence="1">
    <location>
        <begin position="20"/>
        <end position="273"/>
    </location>
</feature>
<evidence type="ECO:0000256" key="1">
    <source>
        <dbReference type="SAM" id="SignalP"/>
    </source>
</evidence>
<gene>
    <name evidence="2" type="ORF">F2P45_18695</name>
</gene>